<dbReference type="AlphaFoldDB" id="K2PAY4"/>
<accession>K2PAY4</accession>
<dbReference type="EMBL" id="AHKC01006582">
    <property type="protein sequence ID" value="EKF38242.1"/>
    <property type="molecule type" value="Genomic_DNA"/>
</dbReference>
<feature type="repeat" description="RCC1" evidence="1">
    <location>
        <begin position="248"/>
        <end position="301"/>
    </location>
</feature>
<feature type="region of interest" description="Disordered" evidence="2">
    <location>
        <begin position="506"/>
        <end position="527"/>
    </location>
</feature>
<reference evidence="3 4" key="1">
    <citation type="journal article" date="2012" name="BMC Genomics">
        <title>Comparative genomic analysis of human infective Trypanosoma cruzi lineages with the bat-restricted subspecies T. cruzi marinkellei.</title>
        <authorList>
            <person name="Franzen O."/>
            <person name="Talavera-Lopez C."/>
            <person name="Ochaya S."/>
            <person name="Butler C.E."/>
            <person name="Messenger L.A."/>
            <person name="Lewis M.D."/>
            <person name="Llewellyn M.S."/>
            <person name="Marinkelle C.J."/>
            <person name="Tyler K.M."/>
            <person name="Miles M.A."/>
            <person name="Andersson B."/>
        </authorList>
    </citation>
    <scope>NUCLEOTIDE SEQUENCE [LARGE SCALE GENOMIC DNA]</scope>
    <source>
        <strain evidence="3 4">B7</strain>
    </source>
</reference>
<evidence type="ECO:0008006" key="5">
    <source>
        <dbReference type="Google" id="ProtNLM"/>
    </source>
</evidence>
<dbReference type="Pfam" id="PF00415">
    <property type="entry name" value="RCC1"/>
    <property type="match status" value="1"/>
</dbReference>
<evidence type="ECO:0000313" key="3">
    <source>
        <dbReference type="EMBL" id="EKF38242.1"/>
    </source>
</evidence>
<feature type="non-terminal residue" evidence="3">
    <location>
        <position position="1"/>
    </location>
</feature>
<comment type="caution">
    <text evidence="3">The sequence shown here is derived from an EMBL/GenBank/DDBJ whole genome shotgun (WGS) entry which is preliminary data.</text>
</comment>
<dbReference type="OrthoDB" id="240432at2759"/>
<dbReference type="PROSITE" id="PS50012">
    <property type="entry name" value="RCC1_3"/>
    <property type="match status" value="2"/>
</dbReference>
<dbReference type="PANTHER" id="PTHR45982">
    <property type="entry name" value="REGULATOR OF CHROMOSOME CONDENSATION"/>
    <property type="match status" value="1"/>
</dbReference>
<sequence>HTHTHTQRERERKRESCKMMLRRLHTRIIGMGSICGMAPSPPAEVFLKSLPPPEEVDYAKYLRFEREERELRQATRMRRRLVAPEPFYDIHCGAAGHKHVTLMTREGNLITFGDNRYGQTAAPRQEQNRQEEEEVQDVRNRALREKVQVSDPGWAPLYIDLDGAFMSGQRSVSCGSNYTIVYQPGGRRVIAFGNNHMGQLGVGHKAQIDREKGFAEWNPTSAWWGHGSGVIRSIVCGFNHTVLQLTCGSLFAFGSNTWGELGIGSTVSPMVPTRIQYFEKRGIEIIKVAAGNSFSLFLSNDGRVYGCGATNSGQLPSNEFEPVPVPLTRSFQHGAHRGGTKLIRIKDIACVGSLAVFLSSKNELFLQGALPDYGFRVSAPRFETVNQQHALDYFRSRLSDASEDAVGKDGFHIDRLFSGPSTLLVLYRNGCVAGLGANTEGQLQSVRKTWKGREFNLAKAFAADGLLPVLLPAKPRAEEGGTAPWLTSGSGFTLLFDNDEVYNAGAEAKPIELPPPPAARREKQESR</sequence>
<dbReference type="PANTHER" id="PTHR45982:SF1">
    <property type="entry name" value="REGULATOR OF CHROMOSOME CONDENSATION"/>
    <property type="match status" value="1"/>
</dbReference>
<organism evidence="3 4">
    <name type="scientific">Trypanosoma cruzi marinkellei</name>
    <dbReference type="NCBI Taxonomy" id="85056"/>
    <lineage>
        <taxon>Eukaryota</taxon>
        <taxon>Discoba</taxon>
        <taxon>Euglenozoa</taxon>
        <taxon>Kinetoplastea</taxon>
        <taxon>Metakinetoplastina</taxon>
        <taxon>Trypanosomatida</taxon>
        <taxon>Trypanosomatidae</taxon>
        <taxon>Trypanosoma</taxon>
        <taxon>Schizotrypanum</taxon>
    </lineage>
</organism>
<name>K2PAY4_TRYCR</name>
<dbReference type="GO" id="GO:0005085">
    <property type="term" value="F:guanyl-nucleotide exchange factor activity"/>
    <property type="evidence" value="ECO:0007669"/>
    <property type="project" value="TreeGrafter"/>
</dbReference>
<gene>
    <name evidence="3" type="ORF">MOQ_001550</name>
</gene>
<dbReference type="InterPro" id="IPR051553">
    <property type="entry name" value="Ran_GTPase-activating"/>
</dbReference>
<dbReference type="Proteomes" id="UP000007350">
    <property type="component" value="Unassembled WGS sequence"/>
</dbReference>
<dbReference type="InterPro" id="IPR009091">
    <property type="entry name" value="RCC1/BLIP-II"/>
</dbReference>
<dbReference type="SUPFAM" id="SSF50985">
    <property type="entry name" value="RCC1/BLIP-II"/>
    <property type="match status" value="1"/>
</dbReference>
<keyword evidence="4" id="KW-1185">Reference proteome</keyword>
<protein>
    <recommendedName>
        <fullName evidence="5">Regulator of chromosome condensation (RCC1)</fullName>
    </recommendedName>
</protein>
<evidence type="ECO:0000313" key="4">
    <source>
        <dbReference type="Proteomes" id="UP000007350"/>
    </source>
</evidence>
<feature type="repeat" description="RCC1" evidence="1">
    <location>
        <begin position="187"/>
        <end position="247"/>
    </location>
</feature>
<dbReference type="GO" id="GO:0005737">
    <property type="term" value="C:cytoplasm"/>
    <property type="evidence" value="ECO:0007669"/>
    <property type="project" value="TreeGrafter"/>
</dbReference>
<proteinExistence type="predicted"/>
<dbReference type="InterPro" id="IPR000408">
    <property type="entry name" value="Reg_chr_condens"/>
</dbReference>
<dbReference type="Gene3D" id="2.130.10.30">
    <property type="entry name" value="Regulator of chromosome condensation 1/beta-lactamase-inhibitor protein II"/>
    <property type="match status" value="2"/>
</dbReference>
<evidence type="ECO:0000256" key="2">
    <source>
        <dbReference type="SAM" id="MobiDB-lite"/>
    </source>
</evidence>
<evidence type="ECO:0000256" key="1">
    <source>
        <dbReference type="PROSITE-ProRule" id="PRU00235"/>
    </source>
</evidence>